<keyword evidence="3" id="KW-1185">Reference proteome</keyword>
<reference evidence="2 3" key="1">
    <citation type="submission" date="2020-08" db="EMBL/GenBank/DDBJ databases">
        <title>Genome public.</title>
        <authorList>
            <person name="Liu C."/>
            <person name="Sun Q."/>
        </authorList>
    </citation>
    <scope>NUCLEOTIDE SEQUENCE [LARGE SCALE GENOMIC DNA]</scope>
    <source>
        <strain evidence="2 3">New-38</strain>
    </source>
</reference>
<dbReference type="RefSeq" id="WP_101691156.1">
    <property type="nucleotide sequence ID" value="NZ_JACOPR010000003.1"/>
</dbReference>
<feature type="region of interest" description="Disordered" evidence="1">
    <location>
        <begin position="55"/>
        <end position="78"/>
    </location>
</feature>
<gene>
    <name evidence="2" type="ORF">H8S34_06000</name>
</gene>
<comment type="caution">
    <text evidence="2">The sequence shown here is derived from an EMBL/GenBank/DDBJ whole genome shotgun (WGS) entry which is preliminary data.</text>
</comment>
<proteinExistence type="predicted"/>
<organism evidence="2 3">
    <name type="scientific">Pseudoflavonifractor hominis</name>
    <dbReference type="NCBI Taxonomy" id="2763059"/>
    <lineage>
        <taxon>Bacteria</taxon>
        <taxon>Bacillati</taxon>
        <taxon>Bacillota</taxon>
        <taxon>Clostridia</taxon>
        <taxon>Eubacteriales</taxon>
        <taxon>Oscillospiraceae</taxon>
        <taxon>Pseudoflavonifractor</taxon>
    </lineage>
</organism>
<sequence>MSEVNADGVLINPQEALLQQVQHRTNALMARRPDGMEEDEMVTGVQAANGQCAGTVGGVHLPAGQQARRSEKKGRDRG</sequence>
<name>A0ABR7HS89_9FIRM</name>
<evidence type="ECO:0000256" key="1">
    <source>
        <dbReference type="SAM" id="MobiDB-lite"/>
    </source>
</evidence>
<dbReference type="Proteomes" id="UP000660021">
    <property type="component" value="Unassembled WGS sequence"/>
</dbReference>
<evidence type="ECO:0000313" key="3">
    <source>
        <dbReference type="Proteomes" id="UP000660021"/>
    </source>
</evidence>
<protein>
    <submittedName>
        <fullName evidence="2">Uncharacterized protein</fullName>
    </submittedName>
</protein>
<accession>A0ABR7HS89</accession>
<evidence type="ECO:0000313" key="2">
    <source>
        <dbReference type="EMBL" id="MBC5730384.1"/>
    </source>
</evidence>
<dbReference type="EMBL" id="JACOPR010000003">
    <property type="protein sequence ID" value="MBC5730384.1"/>
    <property type="molecule type" value="Genomic_DNA"/>
</dbReference>